<sequence>MVKLKYKGRNMNVAMIIIFALILFIYEDAFGPLKKGNTQYYVSSGIGIWGGKFRIETRTE</sequence>
<evidence type="ECO:0000313" key="2">
    <source>
        <dbReference type="Proteomes" id="UP000500843"/>
    </source>
</evidence>
<organism evidence="1 2">
    <name type="scientific">Prevotella melaninogenica</name>
    <dbReference type="NCBI Taxonomy" id="28132"/>
    <lineage>
        <taxon>Bacteria</taxon>
        <taxon>Pseudomonadati</taxon>
        <taxon>Bacteroidota</taxon>
        <taxon>Bacteroidia</taxon>
        <taxon>Bacteroidales</taxon>
        <taxon>Prevotellaceae</taxon>
        <taxon>Prevotella</taxon>
    </lineage>
</organism>
<protein>
    <submittedName>
        <fullName evidence="1">Uncharacterized protein</fullName>
    </submittedName>
</protein>
<dbReference type="AlphaFoldDB" id="A0A7D4G6C3"/>
<accession>A0A7D4G6C3</accession>
<evidence type="ECO:0000313" key="1">
    <source>
        <dbReference type="EMBL" id="QKH87415.1"/>
    </source>
</evidence>
<dbReference type="Proteomes" id="UP000500843">
    <property type="component" value="Chromosome 1"/>
</dbReference>
<proteinExistence type="predicted"/>
<dbReference type="EMBL" id="CP054010">
    <property type="protein sequence ID" value="QKH87415.1"/>
    <property type="molecule type" value="Genomic_DNA"/>
</dbReference>
<gene>
    <name evidence="1" type="ORF">FIU21_04040</name>
</gene>
<dbReference type="RefSeq" id="WP_004360598.1">
    <property type="nucleotide sequence ID" value="NZ_CP054010.1"/>
</dbReference>
<name>A0A7D4G6C3_9BACT</name>
<reference evidence="1 2" key="1">
    <citation type="submission" date="2020-05" db="EMBL/GenBank/DDBJ databases">
        <title>FDA dAtabase for Regulatory Grade micrObial Sequences (FDA-ARGOS): Supporting development and validation of Infectious Disease Dx tests.</title>
        <authorList>
            <person name="Moreno J."/>
            <person name="Tallon L."/>
            <person name="Sadzewicz L."/>
            <person name="Zhao X."/>
            <person name="Vavikolanu K."/>
            <person name="Mehta A."/>
            <person name="Aluvathingal J."/>
            <person name="Nadendla S."/>
            <person name="Myers T."/>
            <person name="Yan Y."/>
            <person name="Sichtig H."/>
        </authorList>
    </citation>
    <scope>NUCLEOTIDE SEQUENCE [LARGE SCALE GENOMIC DNA]</scope>
    <source>
        <strain evidence="1 2">FDAARGOS_760</strain>
    </source>
</reference>